<feature type="transmembrane region" description="Helical" evidence="6">
    <location>
        <begin position="356"/>
        <end position="375"/>
    </location>
</feature>
<dbReference type="Pfam" id="PF03772">
    <property type="entry name" value="Competence"/>
    <property type="match status" value="1"/>
</dbReference>
<feature type="transmembrane region" description="Helical" evidence="6">
    <location>
        <begin position="35"/>
        <end position="52"/>
    </location>
</feature>
<sequence>MASHRSIFRVFSRCPLWSLVLGVLAGVLLADQWGLTWWLPLASAACLISLAVRKTTPVLMLTGLALAYGLHGWTIENQQKWLTALDPTYHSLHLKIEGVVVDAGPRGMGPYLIKVTETPPELQLPNRVRVQLSNDVPFSQRPDPPLQYGDVIQVAGKLTPVPKLRNPYGFDSRTWLHRQGTNLIMHPSQAPELLGVSWPRVPVRTMSRWNTVLREKMTAGLAADSQEAQLIRAVVLGERPPKPSAMLEDFRNSGTLHVFAVSGLHVGMVGTIIGLVLWFLRVPRWALITFTILGMAMYAGVTGLRPPSVRAVLMATVFLSGFLIQRRPTLINSLAASAVVVLLWDGHQLFTPGFQLSYGVLLALAMLAGIWARVLRPMGEIDPFMPHLLLSPWQERILNGRKWLKNSLSISLAAWMGSAPLMWLHFGIVTPIAVIAGIPLMLMVFFILALAMLGLAAGVLWQPAAVTINHANAAIAKATYSTARVFAELPGSHWLRPTDTESGNRIIVFDIPQGGGASIIDLGGGILLDCGRQDHLYRHVLPTLNALRVSPDSLIISHAEAGHSGGMSHCLSNFHPKQALIPRTDLRSPSYREFLTQAEAEHCRLVIPRLGQKFQIEPGAYLETLHAPAELDGYGLADDTGLVLRLHWHGWRILFTGDAGYTTERRMLDSGMDLSADVIVMGRNSGDFTGSYEFYQAVSPQAIVTTNYHFPSQERVTQSWLKTVEKLNITVFDQQQSGAVTMTLDIGSLTLKPMLPESQPLTLRR</sequence>
<feature type="transmembrane region" description="Helical" evidence="6">
    <location>
        <begin position="7"/>
        <end position="29"/>
    </location>
</feature>
<keyword evidence="2" id="KW-1003">Cell membrane</keyword>
<evidence type="ECO:0000256" key="6">
    <source>
        <dbReference type="SAM" id="Phobius"/>
    </source>
</evidence>
<evidence type="ECO:0000256" key="4">
    <source>
        <dbReference type="ARBA" id="ARBA00022989"/>
    </source>
</evidence>
<comment type="subcellular location">
    <subcellularLocation>
        <location evidence="1">Cell membrane</location>
        <topology evidence="1">Multi-pass membrane protein</topology>
    </subcellularLocation>
</comment>
<dbReference type="PANTHER" id="PTHR30619">
    <property type="entry name" value="DNA INTERNALIZATION/COMPETENCE PROTEIN COMEC/REC2"/>
    <property type="match status" value="1"/>
</dbReference>
<feature type="transmembrane region" description="Helical" evidence="6">
    <location>
        <begin position="285"/>
        <end position="304"/>
    </location>
</feature>
<feature type="transmembrane region" description="Helical" evidence="6">
    <location>
        <begin position="256"/>
        <end position="279"/>
    </location>
</feature>
<comment type="caution">
    <text evidence="9">The sequence shown here is derived from an EMBL/GenBank/DDBJ whole genome shotgun (WGS) entry which is preliminary data.</text>
</comment>
<dbReference type="NCBIfam" id="TIGR00360">
    <property type="entry name" value="ComEC_N-term"/>
    <property type="match status" value="1"/>
</dbReference>
<evidence type="ECO:0000256" key="2">
    <source>
        <dbReference type="ARBA" id="ARBA00022475"/>
    </source>
</evidence>
<evidence type="ECO:0000259" key="8">
    <source>
        <dbReference type="Pfam" id="PF13567"/>
    </source>
</evidence>
<dbReference type="AlphaFoldDB" id="A0AAE2SDQ1"/>
<dbReference type="GO" id="GO:0005886">
    <property type="term" value="C:plasma membrane"/>
    <property type="evidence" value="ECO:0007669"/>
    <property type="project" value="UniProtKB-SubCell"/>
</dbReference>
<organism evidence="9 10">
    <name type="scientific">Oceaniferula flava</name>
    <dbReference type="NCBI Taxonomy" id="2800421"/>
    <lineage>
        <taxon>Bacteria</taxon>
        <taxon>Pseudomonadati</taxon>
        <taxon>Verrucomicrobiota</taxon>
        <taxon>Verrucomicrobiia</taxon>
        <taxon>Verrucomicrobiales</taxon>
        <taxon>Verrucomicrobiaceae</taxon>
        <taxon>Oceaniferula</taxon>
    </lineage>
</organism>
<evidence type="ECO:0000313" key="9">
    <source>
        <dbReference type="EMBL" id="MBK1856366.1"/>
    </source>
</evidence>
<name>A0AAE2SDQ1_9BACT</name>
<feature type="domain" description="DUF4131" evidence="8">
    <location>
        <begin position="33"/>
        <end position="190"/>
    </location>
</feature>
<feature type="transmembrane region" description="Helical" evidence="6">
    <location>
        <begin position="408"/>
        <end position="426"/>
    </location>
</feature>
<dbReference type="SUPFAM" id="SSF56281">
    <property type="entry name" value="Metallo-hydrolase/oxidoreductase"/>
    <property type="match status" value="1"/>
</dbReference>
<reference evidence="9" key="1">
    <citation type="submission" date="2021-01" db="EMBL/GenBank/DDBJ databases">
        <title>Modified the classification status of verrucomicrobia.</title>
        <authorList>
            <person name="Feng X."/>
        </authorList>
    </citation>
    <scope>NUCLEOTIDE SEQUENCE</scope>
    <source>
        <strain evidence="9">5K15</strain>
    </source>
</reference>
<evidence type="ECO:0000256" key="5">
    <source>
        <dbReference type="ARBA" id="ARBA00023136"/>
    </source>
</evidence>
<dbReference type="RefSeq" id="WP_309490987.1">
    <property type="nucleotide sequence ID" value="NZ_JAENIG010000012.1"/>
</dbReference>
<dbReference type="Pfam" id="PF13567">
    <property type="entry name" value="DUF4131"/>
    <property type="match status" value="1"/>
</dbReference>
<keyword evidence="10" id="KW-1185">Reference proteome</keyword>
<gene>
    <name evidence="9" type="ORF">JIN83_15440</name>
</gene>
<evidence type="ECO:0000313" key="10">
    <source>
        <dbReference type="Proteomes" id="UP000634206"/>
    </source>
</evidence>
<dbReference type="EMBL" id="JAENIG010000012">
    <property type="protein sequence ID" value="MBK1856366.1"/>
    <property type="molecule type" value="Genomic_DNA"/>
</dbReference>
<dbReference type="PANTHER" id="PTHR30619:SF7">
    <property type="entry name" value="BETA-LACTAMASE DOMAIN PROTEIN"/>
    <property type="match status" value="1"/>
</dbReference>
<keyword evidence="4 6" id="KW-1133">Transmembrane helix</keyword>
<proteinExistence type="predicted"/>
<dbReference type="InterPro" id="IPR036866">
    <property type="entry name" value="RibonucZ/Hydroxyglut_hydro"/>
</dbReference>
<evidence type="ECO:0000256" key="3">
    <source>
        <dbReference type="ARBA" id="ARBA00022692"/>
    </source>
</evidence>
<dbReference type="InterPro" id="IPR052159">
    <property type="entry name" value="Competence_DNA_uptake"/>
</dbReference>
<accession>A0AAE2SDQ1</accession>
<evidence type="ECO:0000259" key="7">
    <source>
        <dbReference type="Pfam" id="PF03772"/>
    </source>
</evidence>
<dbReference type="InterPro" id="IPR025405">
    <property type="entry name" value="DUF4131"/>
</dbReference>
<feature type="transmembrane region" description="Helical" evidence="6">
    <location>
        <begin position="432"/>
        <end position="461"/>
    </location>
</feature>
<feature type="domain" description="ComEC/Rec2-related protein" evidence="7">
    <location>
        <begin position="235"/>
        <end position="494"/>
    </location>
</feature>
<dbReference type="InterPro" id="IPR004477">
    <property type="entry name" value="ComEC_N"/>
</dbReference>
<dbReference type="Gene3D" id="3.60.15.10">
    <property type="entry name" value="Ribonuclease Z/Hydroxyacylglutathione hydrolase-like"/>
    <property type="match status" value="1"/>
</dbReference>
<dbReference type="Proteomes" id="UP000634206">
    <property type="component" value="Unassembled WGS sequence"/>
</dbReference>
<protein>
    <submittedName>
        <fullName evidence="9">ComEC/Rec2 family competence protein</fullName>
    </submittedName>
</protein>
<keyword evidence="3 6" id="KW-0812">Transmembrane</keyword>
<evidence type="ECO:0000256" key="1">
    <source>
        <dbReference type="ARBA" id="ARBA00004651"/>
    </source>
</evidence>
<keyword evidence="5 6" id="KW-0472">Membrane</keyword>